<organism evidence="2 3">
    <name type="scientific">Mycolicibacter longobardus</name>
    <dbReference type="NCBI Taxonomy" id="1108812"/>
    <lineage>
        <taxon>Bacteria</taxon>
        <taxon>Bacillati</taxon>
        <taxon>Actinomycetota</taxon>
        <taxon>Actinomycetes</taxon>
        <taxon>Mycobacteriales</taxon>
        <taxon>Mycobacteriaceae</taxon>
        <taxon>Mycolicibacter</taxon>
    </lineage>
</organism>
<proteinExistence type="predicted"/>
<dbReference type="InterPro" id="IPR054121">
    <property type="entry name" value="ArfA_BON-like"/>
</dbReference>
<accession>A0A1X1YIB1</accession>
<reference evidence="2 3" key="1">
    <citation type="submission" date="2016-01" db="EMBL/GenBank/DDBJ databases">
        <title>The new phylogeny of the genus Mycobacterium.</title>
        <authorList>
            <person name="Tarcisio F."/>
            <person name="Conor M."/>
            <person name="Antonella G."/>
            <person name="Elisabetta G."/>
            <person name="Giulia F.S."/>
            <person name="Sara T."/>
            <person name="Anna F."/>
            <person name="Clotilde B."/>
            <person name="Roberto B."/>
            <person name="Veronica D.S."/>
            <person name="Fabio R."/>
            <person name="Monica P."/>
            <person name="Olivier J."/>
            <person name="Enrico T."/>
            <person name="Nicola S."/>
        </authorList>
    </citation>
    <scope>NUCLEOTIDE SEQUENCE [LARGE SCALE GENOMIC DNA]</scope>
    <source>
        <strain evidence="2 3">DSM 45394</strain>
    </source>
</reference>
<protein>
    <recommendedName>
        <fullName evidence="1">Peptidoglycan-binding protein ArfA BON-like domain-containing protein</fullName>
    </recommendedName>
</protein>
<evidence type="ECO:0000313" key="2">
    <source>
        <dbReference type="EMBL" id="ORW10751.1"/>
    </source>
</evidence>
<gene>
    <name evidence="2" type="ORF">AWC16_13535</name>
</gene>
<evidence type="ECO:0000259" key="1">
    <source>
        <dbReference type="Pfam" id="PF21923"/>
    </source>
</evidence>
<dbReference type="STRING" id="1108812.AWC16_13535"/>
<dbReference type="Pfam" id="PF21923">
    <property type="entry name" value="BON_like"/>
    <property type="match status" value="1"/>
</dbReference>
<comment type="caution">
    <text evidence="2">The sequence shown here is derived from an EMBL/GenBank/DDBJ whole genome shotgun (WGS) entry which is preliminary data.</text>
</comment>
<dbReference type="EMBL" id="LQPG01000020">
    <property type="protein sequence ID" value="ORW10751.1"/>
    <property type="molecule type" value="Genomic_DNA"/>
</dbReference>
<dbReference type="Gene3D" id="3.40.1520.20">
    <property type="match status" value="1"/>
</dbReference>
<evidence type="ECO:0000313" key="3">
    <source>
        <dbReference type="Proteomes" id="UP000193866"/>
    </source>
</evidence>
<dbReference type="Proteomes" id="UP000193866">
    <property type="component" value="Unassembled WGS sequence"/>
</dbReference>
<sequence length="156" mass="15504">MRARLIGAALAAVLLGAIGYGLLGRAHHEGAEPGAGPAVPAPVSVIRHGSEITVAGDVADPAARRALLDAVITSSEDVTVIDRLGVVPGAQTPEFAAAAPVFEAAAGLDDFTLLVSGDTVTLGGTAANQDESAAVQAAAEDAWPRAHVVNEVAVNS</sequence>
<keyword evidence="3" id="KW-1185">Reference proteome</keyword>
<name>A0A1X1YIB1_9MYCO</name>
<dbReference type="RefSeq" id="WP_085265022.1">
    <property type="nucleotide sequence ID" value="NZ_JACKVG010000022.1"/>
</dbReference>
<dbReference type="AlphaFoldDB" id="A0A1X1YIB1"/>
<feature type="domain" description="Peptidoglycan-binding protein ArfA BON-like" evidence="1">
    <location>
        <begin position="43"/>
        <end position="88"/>
    </location>
</feature>